<feature type="transmembrane region" description="Helical" evidence="8">
    <location>
        <begin position="77"/>
        <end position="97"/>
    </location>
</feature>
<protein>
    <recommendedName>
        <fullName evidence="9">Death domain-containing protein</fullName>
    </recommendedName>
</protein>
<dbReference type="EMBL" id="JAODUO010000186">
    <property type="protein sequence ID" value="KAK2186859.1"/>
    <property type="molecule type" value="Genomic_DNA"/>
</dbReference>
<evidence type="ECO:0000256" key="3">
    <source>
        <dbReference type="ARBA" id="ARBA00022692"/>
    </source>
</evidence>
<sequence>MTLSAPIAHQGPTLTSRPPEVVASSVVSVLLTRCHCRHAVIDRTRFASTFPPARSTQSSALSTAWADDVSYSQTSVIPFYCAILAAVVVGLVIYVIIKHRRNNKQKQTGVVLTYVAVATGADCVTHKQSSDSGVGLEQDTKPVTGSTRLRDVPAARRRALETLLHNTADDSWKRLAKRLGFSATRTASFERRAVAEGHVPSRYMLLEWSKCRSATVAALVAALTNIGRTDLVAFIYTEPIYTASGKHRLPLPHPV</sequence>
<dbReference type="Gene3D" id="1.10.533.10">
    <property type="entry name" value="Death Domain, Fas"/>
    <property type="match status" value="1"/>
</dbReference>
<accession>A0AAD9UEZ0</accession>
<dbReference type="InterPro" id="IPR011029">
    <property type="entry name" value="DEATH-like_dom_sf"/>
</dbReference>
<dbReference type="GO" id="GO:0007266">
    <property type="term" value="P:Rho protein signal transduction"/>
    <property type="evidence" value="ECO:0007669"/>
    <property type="project" value="TreeGrafter"/>
</dbReference>
<keyword evidence="3 8" id="KW-0812">Transmembrane</keyword>
<dbReference type="SMART" id="SM00005">
    <property type="entry name" value="DEATH"/>
    <property type="match status" value="1"/>
</dbReference>
<proteinExistence type="predicted"/>
<evidence type="ECO:0000259" key="9">
    <source>
        <dbReference type="PROSITE" id="PS50017"/>
    </source>
</evidence>
<dbReference type="Pfam" id="PF00531">
    <property type="entry name" value="Death"/>
    <property type="match status" value="1"/>
</dbReference>
<dbReference type="Proteomes" id="UP001209878">
    <property type="component" value="Unassembled WGS sequence"/>
</dbReference>
<dbReference type="GO" id="GO:0005035">
    <property type="term" value="F:death receptor activity"/>
    <property type="evidence" value="ECO:0007669"/>
    <property type="project" value="TreeGrafter"/>
</dbReference>
<dbReference type="PROSITE" id="PS50017">
    <property type="entry name" value="DEATH_DOMAIN"/>
    <property type="match status" value="1"/>
</dbReference>
<keyword evidence="2" id="KW-1003">Cell membrane</keyword>
<dbReference type="GO" id="GO:0006915">
    <property type="term" value="P:apoptotic process"/>
    <property type="evidence" value="ECO:0007669"/>
    <property type="project" value="UniProtKB-KW"/>
</dbReference>
<evidence type="ECO:0000256" key="4">
    <source>
        <dbReference type="ARBA" id="ARBA00022703"/>
    </source>
</evidence>
<keyword evidence="6 8" id="KW-0472">Membrane</keyword>
<keyword evidence="4" id="KW-0053">Apoptosis</keyword>
<dbReference type="Gene3D" id="6.10.250.1780">
    <property type="match status" value="1"/>
</dbReference>
<dbReference type="GO" id="GO:0048406">
    <property type="term" value="F:nerve growth factor binding"/>
    <property type="evidence" value="ECO:0007669"/>
    <property type="project" value="TreeGrafter"/>
</dbReference>
<evidence type="ECO:0000256" key="5">
    <source>
        <dbReference type="ARBA" id="ARBA00022989"/>
    </source>
</evidence>
<organism evidence="10 11">
    <name type="scientific">Ridgeia piscesae</name>
    <name type="common">Tubeworm</name>
    <dbReference type="NCBI Taxonomy" id="27915"/>
    <lineage>
        <taxon>Eukaryota</taxon>
        <taxon>Metazoa</taxon>
        <taxon>Spiralia</taxon>
        <taxon>Lophotrochozoa</taxon>
        <taxon>Annelida</taxon>
        <taxon>Polychaeta</taxon>
        <taxon>Sedentaria</taxon>
        <taxon>Canalipalpata</taxon>
        <taxon>Sabellida</taxon>
        <taxon>Siboglinidae</taxon>
        <taxon>Ridgeia</taxon>
    </lineage>
</organism>
<evidence type="ECO:0000313" key="10">
    <source>
        <dbReference type="EMBL" id="KAK2186859.1"/>
    </source>
</evidence>
<dbReference type="GO" id="GO:0009986">
    <property type="term" value="C:cell surface"/>
    <property type="evidence" value="ECO:0007669"/>
    <property type="project" value="TreeGrafter"/>
</dbReference>
<evidence type="ECO:0000256" key="6">
    <source>
        <dbReference type="ARBA" id="ARBA00023136"/>
    </source>
</evidence>
<dbReference type="InterPro" id="IPR041448">
    <property type="entry name" value="TNFR16_TM"/>
</dbReference>
<keyword evidence="7" id="KW-0325">Glycoprotein</keyword>
<dbReference type="InterPro" id="IPR052302">
    <property type="entry name" value="Neurotrophin_rcpt-DD"/>
</dbReference>
<dbReference type="Pfam" id="PF18422">
    <property type="entry name" value="TNFR_16_TM"/>
    <property type="match status" value="1"/>
</dbReference>
<evidence type="ECO:0000256" key="7">
    <source>
        <dbReference type="ARBA" id="ARBA00023180"/>
    </source>
</evidence>
<gene>
    <name evidence="10" type="ORF">NP493_186g01048</name>
</gene>
<dbReference type="SUPFAM" id="SSF47986">
    <property type="entry name" value="DEATH domain"/>
    <property type="match status" value="1"/>
</dbReference>
<dbReference type="GO" id="GO:0005886">
    <property type="term" value="C:plasma membrane"/>
    <property type="evidence" value="ECO:0007669"/>
    <property type="project" value="UniProtKB-SubCell"/>
</dbReference>
<dbReference type="PANTHER" id="PTHR46605">
    <property type="entry name" value="TUMOR NECROSIS FACTOR RECEPTOR"/>
    <property type="match status" value="1"/>
</dbReference>
<evidence type="ECO:0000256" key="2">
    <source>
        <dbReference type="ARBA" id="ARBA00022475"/>
    </source>
</evidence>
<keyword evidence="11" id="KW-1185">Reference proteome</keyword>
<evidence type="ECO:0000256" key="8">
    <source>
        <dbReference type="SAM" id="Phobius"/>
    </source>
</evidence>
<feature type="domain" description="Death" evidence="9">
    <location>
        <begin position="157"/>
        <end position="239"/>
    </location>
</feature>
<reference evidence="10" key="1">
    <citation type="journal article" date="2023" name="Mol. Biol. Evol.">
        <title>Third-Generation Sequencing Reveals the Adaptive Role of the Epigenome in Three Deep-Sea Polychaetes.</title>
        <authorList>
            <person name="Perez M."/>
            <person name="Aroh O."/>
            <person name="Sun Y."/>
            <person name="Lan Y."/>
            <person name="Juniper S.K."/>
            <person name="Young C.R."/>
            <person name="Angers B."/>
            <person name="Qian P.Y."/>
        </authorList>
    </citation>
    <scope>NUCLEOTIDE SEQUENCE</scope>
    <source>
        <strain evidence="10">R07B-5</strain>
    </source>
</reference>
<dbReference type="AlphaFoldDB" id="A0AAD9UEZ0"/>
<dbReference type="GO" id="GO:0015026">
    <property type="term" value="F:coreceptor activity"/>
    <property type="evidence" value="ECO:0007669"/>
    <property type="project" value="TreeGrafter"/>
</dbReference>
<dbReference type="InterPro" id="IPR000488">
    <property type="entry name" value="Death_dom"/>
</dbReference>
<dbReference type="PANTHER" id="PTHR46605:SF2">
    <property type="entry name" value="TNFR-CYS DOMAIN-CONTAINING PROTEIN"/>
    <property type="match status" value="1"/>
</dbReference>
<name>A0AAD9UEZ0_RIDPI</name>
<evidence type="ECO:0000313" key="11">
    <source>
        <dbReference type="Proteomes" id="UP001209878"/>
    </source>
</evidence>
<comment type="subcellular location">
    <subcellularLocation>
        <location evidence="1">Cell membrane</location>
        <topology evidence="1">Single-pass membrane protein</topology>
    </subcellularLocation>
</comment>
<keyword evidence="5 8" id="KW-1133">Transmembrane helix</keyword>
<comment type="caution">
    <text evidence="10">The sequence shown here is derived from an EMBL/GenBank/DDBJ whole genome shotgun (WGS) entry which is preliminary data.</text>
</comment>
<evidence type="ECO:0000256" key="1">
    <source>
        <dbReference type="ARBA" id="ARBA00004162"/>
    </source>
</evidence>